<organism evidence="1 2">
    <name type="scientific">Panicum miliaceum</name>
    <name type="common">Proso millet</name>
    <name type="synonym">Broomcorn millet</name>
    <dbReference type="NCBI Taxonomy" id="4540"/>
    <lineage>
        <taxon>Eukaryota</taxon>
        <taxon>Viridiplantae</taxon>
        <taxon>Streptophyta</taxon>
        <taxon>Embryophyta</taxon>
        <taxon>Tracheophyta</taxon>
        <taxon>Spermatophyta</taxon>
        <taxon>Magnoliopsida</taxon>
        <taxon>Liliopsida</taxon>
        <taxon>Poales</taxon>
        <taxon>Poaceae</taxon>
        <taxon>PACMAD clade</taxon>
        <taxon>Panicoideae</taxon>
        <taxon>Panicodae</taxon>
        <taxon>Paniceae</taxon>
        <taxon>Panicinae</taxon>
        <taxon>Panicum</taxon>
        <taxon>Panicum sect. Panicum</taxon>
    </lineage>
</organism>
<dbReference type="Pfam" id="PF04578">
    <property type="entry name" value="DUF594"/>
    <property type="match status" value="1"/>
</dbReference>
<dbReference type="Proteomes" id="UP000275267">
    <property type="component" value="Unassembled WGS sequence"/>
</dbReference>
<keyword evidence="2" id="KW-1185">Reference proteome</keyword>
<dbReference type="InterPro" id="IPR007658">
    <property type="entry name" value="DUF594"/>
</dbReference>
<dbReference type="AlphaFoldDB" id="A0A3L6Q067"/>
<reference evidence="2" key="1">
    <citation type="journal article" date="2019" name="Nat. Commun.">
        <title>The genome of broomcorn millet.</title>
        <authorList>
            <person name="Zou C."/>
            <person name="Miki D."/>
            <person name="Li D."/>
            <person name="Tang Q."/>
            <person name="Xiao L."/>
            <person name="Rajput S."/>
            <person name="Deng P."/>
            <person name="Jia W."/>
            <person name="Huang R."/>
            <person name="Zhang M."/>
            <person name="Sun Y."/>
            <person name="Hu J."/>
            <person name="Fu X."/>
            <person name="Schnable P.S."/>
            <person name="Li F."/>
            <person name="Zhang H."/>
            <person name="Feng B."/>
            <person name="Zhu X."/>
            <person name="Liu R."/>
            <person name="Schnable J.C."/>
            <person name="Zhu J.-K."/>
            <person name="Zhang H."/>
        </authorList>
    </citation>
    <scope>NUCLEOTIDE SEQUENCE [LARGE SCALE GENOMIC DNA]</scope>
</reference>
<accession>A0A3L6Q067</accession>
<proteinExistence type="predicted"/>
<evidence type="ECO:0008006" key="3">
    <source>
        <dbReference type="Google" id="ProtNLM"/>
    </source>
</evidence>
<gene>
    <name evidence="1" type="ORF">C2845_PM17G13330</name>
</gene>
<sequence>MQDVFDRLMAIVGDAEEEEQGNPQRDPDIEAPLVSDQETEVNHPQGQGNGRNIIENSLTSMGARLATQLMLKYSNDKAGLWENLAVFWTGFLLHLAASTRASKHKTCLAWRQELATHLWALLSHAGLLEGAEHGEELLDPEELDQANPLGG</sequence>
<comment type="caution">
    <text evidence="1">The sequence shown here is derived from an EMBL/GenBank/DDBJ whole genome shotgun (WGS) entry which is preliminary data.</text>
</comment>
<protein>
    <recommendedName>
        <fullName evidence="3">DUF4220 domain-containing protein</fullName>
    </recommendedName>
</protein>
<dbReference type="OrthoDB" id="10587136at2759"/>
<dbReference type="STRING" id="4540.A0A3L6Q067"/>
<evidence type="ECO:0000313" key="1">
    <source>
        <dbReference type="EMBL" id="RLM69365.1"/>
    </source>
</evidence>
<evidence type="ECO:0000313" key="2">
    <source>
        <dbReference type="Proteomes" id="UP000275267"/>
    </source>
</evidence>
<dbReference type="EMBL" id="PQIB02000014">
    <property type="protein sequence ID" value="RLM69365.1"/>
    <property type="molecule type" value="Genomic_DNA"/>
</dbReference>
<name>A0A3L6Q067_PANMI</name>